<gene>
    <name evidence="2" type="ORF">RIMI_LOCUS16198877</name>
</gene>
<organism evidence="2 3">
    <name type="scientific">Ranitomeya imitator</name>
    <name type="common">mimic poison frog</name>
    <dbReference type="NCBI Taxonomy" id="111125"/>
    <lineage>
        <taxon>Eukaryota</taxon>
        <taxon>Metazoa</taxon>
        <taxon>Chordata</taxon>
        <taxon>Craniata</taxon>
        <taxon>Vertebrata</taxon>
        <taxon>Euteleostomi</taxon>
        <taxon>Amphibia</taxon>
        <taxon>Batrachia</taxon>
        <taxon>Anura</taxon>
        <taxon>Neobatrachia</taxon>
        <taxon>Hyloidea</taxon>
        <taxon>Dendrobatidae</taxon>
        <taxon>Dendrobatinae</taxon>
        <taxon>Ranitomeya</taxon>
    </lineage>
</organism>
<dbReference type="EMBL" id="CAUEEQ010044799">
    <property type="protein sequence ID" value="CAJ0958119.1"/>
    <property type="molecule type" value="Genomic_DNA"/>
</dbReference>
<feature type="transmembrane region" description="Helical" evidence="1">
    <location>
        <begin position="79"/>
        <end position="101"/>
    </location>
</feature>
<evidence type="ECO:0000256" key="1">
    <source>
        <dbReference type="SAM" id="Phobius"/>
    </source>
</evidence>
<dbReference type="Proteomes" id="UP001176940">
    <property type="component" value="Unassembled WGS sequence"/>
</dbReference>
<keyword evidence="3" id="KW-1185">Reference proteome</keyword>
<keyword evidence="1" id="KW-1133">Transmembrane helix</keyword>
<evidence type="ECO:0000313" key="3">
    <source>
        <dbReference type="Proteomes" id="UP001176940"/>
    </source>
</evidence>
<comment type="caution">
    <text evidence="2">The sequence shown here is derived from an EMBL/GenBank/DDBJ whole genome shotgun (WGS) entry which is preliminary data.</text>
</comment>
<sequence>MVCIHNRARESIGPNVLLPRKKMEGDVYMVRGPSFGLYIYPMRMPNLTGGNYFGQLNSPFCPVQLHDRWLFNIPRWQPFLLISLWVDLWSFIHLAIIVWYFRPFPLCVYYLGKLYQEVEDFENISLVGVNIWRLDENIIQIDYDRGREHIPEDIVHKVLENGWGITEPKGITRYS</sequence>
<name>A0ABN9M5P5_9NEOB</name>
<keyword evidence="1" id="KW-0812">Transmembrane</keyword>
<keyword evidence="1" id="KW-0472">Membrane</keyword>
<protein>
    <submittedName>
        <fullName evidence="2">Uncharacterized protein</fullName>
    </submittedName>
</protein>
<evidence type="ECO:0000313" key="2">
    <source>
        <dbReference type="EMBL" id="CAJ0958119.1"/>
    </source>
</evidence>
<proteinExistence type="predicted"/>
<accession>A0ABN9M5P5</accession>
<reference evidence="2" key="1">
    <citation type="submission" date="2023-07" db="EMBL/GenBank/DDBJ databases">
        <authorList>
            <person name="Stuckert A."/>
        </authorList>
    </citation>
    <scope>NUCLEOTIDE SEQUENCE</scope>
</reference>